<dbReference type="Pfam" id="PF08299">
    <property type="entry name" value="Bac_DnaA_C"/>
    <property type="match status" value="1"/>
</dbReference>
<proteinExistence type="predicted"/>
<dbReference type="GO" id="GO:0006270">
    <property type="term" value="P:DNA replication initiation"/>
    <property type="evidence" value="ECO:0007669"/>
    <property type="project" value="InterPro"/>
</dbReference>
<gene>
    <name evidence="2" type="ORF">GGD89_003443</name>
</gene>
<dbReference type="GO" id="GO:0005524">
    <property type="term" value="F:ATP binding"/>
    <property type="evidence" value="ECO:0007669"/>
    <property type="project" value="InterPro"/>
</dbReference>
<dbReference type="RefSeq" id="WP_184047816.1">
    <property type="nucleotide sequence ID" value="NZ_JACIGK010000034.1"/>
</dbReference>
<dbReference type="InterPro" id="IPR010921">
    <property type="entry name" value="Trp_repressor/repl_initiator"/>
</dbReference>
<dbReference type="PANTHER" id="PTHR30050">
    <property type="entry name" value="CHROMOSOMAL REPLICATION INITIATOR PROTEIN DNAA"/>
    <property type="match status" value="1"/>
</dbReference>
<evidence type="ECO:0000259" key="1">
    <source>
        <dbReference type="SMART" id="SM00760"/>
    </source>
</evidence>
<dbReference type="Proteomes" id="UP000554286">
    <property type="component" value="Unassembled WGS sequence"/>
</dbReference>
<dbReference type="SMART" id="SM00760">
    <property type="entry name" value="Bac_DnaA_C"/>
    <property type="match status" value="1"/>
</dbReference>
<reference evidence="2 3" key="1">
    <citation type="submission" date="2020-08" db="EMBL/GenBank/DDBJ databases">
        <title>Genome sequencing of Purple Non-Sulfur Bacteria from various extreme environments.</title>
        <authorList>
            <person name="Mayer M."/>
        </authorList>
    </citation>
    <scope>NUCLEOTIDE SEQUENCE [LARGE SCALE GENOMIC DNA]</scope>
    <source>
        <strain evidence="2 3">JA131</strain>
    </source>
</reference>
<dbReference type="Gene3D" id="1.10.1750.10">
    <property type="match status" value="1"/>
</dbReference>
<evidence type="ECO:0000313" key="2">
    <source>
        <dbReference type="EMBL" id="MBB4267793.1"/>
    </source>
</evidence>
<sequence length="119" mass="12463">MTDHPTIAQIVAVVAEVWGVSPAELRSRRCGQPAATARQAAMALARDLTPHTAATIGRAIGDRDRTTVTHAIRRTHARAASDADTCLRLALARIALAAQVFAARMATIGTASTDRGPPS</sequence>
<dbReference type="AlphaFoldDB" id="A0A7W6RH58"/>
<name>A0A7W6RH58_9PROT</name>
<dbReference type="EMBL" id="JACIGK010000034">
    <property type="protein sequence ID" value="MBB4267793.1"/>
    <property type="molecule type" value="Genomic_DNA"/>
</dbReference>
<comment type="caution">
    <text evidence="2">The sequence shown here is derived from an EMBL/GenBank/DDBJ whole genome shotgun (WGS) entry which is preliminary data.</text>
</comment>
<evidence type="ECO:0000313" key="3">
    <source>
        <dbReference type="Proteomes" id="UP000554286"/>
    </source>
</evidence>
<dbReference type="GO" id="GO:0005886">
    <property type="term" value="C:plasma membrane"/>
    <property type="evidence" value="ECO:0007669"/>
    <property type="project" value="TreeGrafter"/>
</dbReference>
<dbReference type="GO" id="GO:0003688">
    <property type="term" value="F:DNA replication origin binding"/>
    <property type="evidence" value="ECO:0007669"/>
    <property type="project" value="TreeGrafter"/>
</dbReference>
<organism evidence="2 3">
    <name type="scientific">Roseospira visakhapatnamensis</name>
    <dbReference type="NCBI Taxonomy" id="390880"/>
    <lineage>
        <taxon>Bacteria</taxon>
        <taxon>Pseudomonadati</taxon>
        <taxon>Pseudomonadota</taxon>
        <taxon>Alphaproteobacteria</taxon>
        <taxon>Rhodospirillales</taxon>
        <taxon>Rhodospirillaceae</taxon>
        <taxon>Roseospira</taxon>
    </lineage>
</organism>
<dbReference type="GO" id="GO:0006275">
    <property type="term" value="P:regulation of DNA replication"/>
    <property type="evidence" value="ECO:0007669"/>
    <property type="project" value="InterPro"/>
</dbReference>
<accession>A0A7W6RH58</accession>
<dbReference type="CDD" id="cd06571">
    <property type="entry name" value="Bac_DnaA_C"/>
    <property type="match status" value="1"/>
</dbReference>
<dbReference type="SUPFAM" id="SSF48295">
    <property type="entry name" value="TrpR-like"/>
    <property type="match status" value="1"/>
</dbReference>
<dbReference type="PANTHER" id="PTHR30050:SF5">
    <property type="entry name" value="DNAA REGULATORY INACTIVATOR HDA"/>
    <property type="match status" value="1"/>
</dbReference>
<feature type="domain" description="Chromosomal replication initiator DnaA C-terminal" evidence="1">
    <location>
        <begin position="6"/>
        <end position="75"/>
    </location>
</feature>
<dbReference type="InterPro" id="IPR013159">
    <property type="entry name" value="DnaA_C"/>
</dbReference>
<protein>
    <submittedName>
        <fullName evidence="2">Chromosomal replication initiation ATPase DnaA</fullName>
    </submittedName>
</protein>
<keyword evidence="3" id="KW-1185">Reference proteome</keyword>